<gene>
    <name evidence="1" type="ORF">AQPE_3085</name>
</gene>
<keyword evidence="2" id="KW-1185">Reference proteome</keyword>
<evidence type="ECO:0000313" key="2">
    <source>
        <dbReference type="Proteomes" id="UP001193389"/>
    </source>
</evidence>
<dbReference type="Proteomes" id="UP001193389">
    <property type="component" value="Chromosome"/>
</dbReference>
<sequence>MCHNDVYAAKTGQPSKFKKNYPHYIYYCQNCRLSTKNMSSQNLIPTEITII</sequence>
<evidence type="ECO:0000313" key="1">
    <source>
        <dbReference type="EMBL" id="BBE18915.1"/>
    </source>
</evidence>
<accession>A0A5K7SBP9</accession>
<proteinExistence type="predicted"/>
<organism evidence="1 2">
    <name type="scientific">Aquipluma nitroreducens</name>
    <dbReference type="NCBI Taxonomy" id="2010828"/>
    <lineage>
        <taxon>Bacteria</taxon>
        <taxon>Pseudomonadati</taxon>
        <taxon>Bacteroidota</taxon>
        <taxon>Bacteroidia</taxon>
        <taxon>Marinilabiliales</taxon>
        <taxon>Prolixibacteraceae</taxon>
        <taxon>Aquipluma</taxon>
    </lineage>
</organism>
<protein>
    <submittedName>
        <fullName evidence="1">Uncharacterized protein</fullName>
    </submittedName>
</protein>
<reference evidence="1" key="1">
    <citation type="journal article" date="2020" name="Int. J. Syst. Evol. Microbiol.">
        <title>Aquipluma nitroreducens gen. nov. sp. nov., a novel facultatively anaerobic bacterium isolated from a freshwater lake.</title>
        <authorList>
            <person name="Watanabe M."/>
            <person name="Kojima H."/>
            <person name="Fukui M."/>
        </authorList>
    </citation>
    <scope>NUCLEOTIDE SEQUENCE</scope>
    <source>
        <strain evidence="1">MeG22</strain>
    </source>
</reference>
<dbReference type="AlphaFoldDB" id="A0A5K7SBP9"/>
<dbReference type="EMBL" id="AP018694">
    <property type="protein sequence ID" value="BBE18915.1"/>
    <property type="molecule type" value="Genomic_DNA"/>
</dbReference>
<name>A0A5K7SBP9_9BACT</name>
<dbReference type="KEGG" id="anf:AQPE_3085"/>